<feature type="region of interest" description="Disordered" evidence="2">
    <location>
        <begin position="29"/>
        <end position="50"/>
    </location>
</feature>
<dbReference type="Gene3D" id="1.20.5.1160">
    <property type="entry name" value="Vasodilator-stimulated phosphoprotein"/>
    <property type="match status" value="1"/>
</dbReference>
<gene>
    <name evidence="3" type="ORF">SAMN05421849_0419</name>
</gene>
<accession>A0A1R3WD25</accession>
<keyword evidence="1" id="KW-0175">Coiled coil</keyword>
<evidence type="ECO:0000313" key="3">
    <source>
        <dbReference type="EMBL" id="SIT75981.1"/>
    </source>
</evidence>
<dbReference type="AlphaFoldDB" id="A0A1R3WD25"/>
<evidence type="ECO:0000256" key="2">
    <source>
        <dbReference type="SAM" id="MobiDB-lite"/>
    </source>
</evidence>
<feature type="compositionally biased region" description="Acidic residues" evidence="2">
    <location>
        <begin position="98"/>
        <end position="108"/>
    </location>
</feature>
<evidence type="ECO:0000313" key="4">
    <source>
        <dbReference type="Proteomes" id="UP000192455"/>
    </source>
</evidence>
<sequence length="214" mass="22297">MSEIDDLQRRVMAAMERVGRACDILAARSQAGPSGGTGPDAESDTALGAAPELAALEAALDEERTANAQLEARVRRLKERLRSQRASHAEELASAQTGEEDGDDEGGEGGEGGGAGSAQLRRELAAQTGALAALDADLQRLRKANDTLRASNEALRHANQSGIGEPELVNQAMAAEIEGLRATRATELAEANAVLARLESLLAGTADLPEGEEH</sequence>
<evidence type="ECO:0000256" key="1">
    <source>
        <dbReference type="SAM" id="Coils"/>
    </source>
</evidence>
<dbReference type="OrthoDB" id="7871100at2"/>
<feature type="region of interest" description="Disordered" evidence="2">
    <location>
        <begin position="81"/>
        <end position="122"/>
    </location>
</feature>
<protein>
    <submittedName>
        <fullName evidence="3">Uncharacterized protein</fullName>
    </submittedName>
</protein>
<dbReference type="RefSeq" id="WP_076646831.1">
    <property type="nucleotide sequence ID" value="NZ_FTPS01000001.1"/>
</dbReference>
<keyword evidence="4" id="KW-1185">Reference proteome</keyword>
<dbReference type="EMBL" id="FTPS01000001">
    <property type="protein sequence ID" value="SIT75981.1"/>
    <property type="molecule type" value="Genomic_DNA"/>
</dbReference>
<organism evidence="3 4">
    <name type="scientific">Pontibaca methylaminivorans</name>
    <dbReference type="NCBI Taxonomy" id="515897"/>
    <lineage>
        <taxon>Bacteria</taxon>
        <taxon>Pseudomonadati</taxon>
        <taxon>Pseudomonadota</taxon>
        <taxon>Alphaproteobacteria</taxon>
        <taxon>Rhodobacterales</taxon>
        <taxon>Roseobacteraceae</taxon>
        <taxon>Pontibaca</taxon>
    </lineage>
</organism>
<proteinExistence type="predicted"/>
<reference evidence="3 4" key="1">
    <citation type="submission" date="2017-01" db="EMBL/GenBank/DDBJ databases">
        <authorList>
            <person name="Mah S.A."/>
            <person name="Swanson W.J."/>
            <person name="Moy G.W."/>
            <person name="Vacquier V.D."/>
        </authorList>
    </citation>
    <scope>NUCLEOTIDE SEQUENCE [LARGE SCALE GENOMIC DNA]</scope>
    <source>
        <strain evidence="3 4">DSM 21219</strain>
    </source>
</reference>
<feature type="coiled-coil region" evidence="1">
    <location>
        <begin position="131"/>
        <end position="161"/>
    </location>
</feature>
<name>A0A1R3WD25_9RHOB</name>
<dbReference type="STRING" id="515897.SAMN05421849_0419"/>
<dbReference type="Proteomes" id="UP000192455">
    <property type="component" value="Unassembled WGS sequence"/>
</dbReference>